<dbReference type="EMBL" id="QZFR01000083">
    <property type="protein sequence ID" value="RXV70350.1"/>
    <property type="molecule type" value="Genomic_DNA"/>
</dbReference>
<proteinExistence type="predicted"/>
<sequence>MTQAILVMHEKNGDYYRMNKTSFEKLPVIGEHIYNNDGLTYLIEDVVSLAGYESAKAVTAILVVKPTAKTDPVSELYGLDPEKDFEM</sequence>
<dbReference type="GeneID" id="48466569"/>
<gene>
    <name evidence="2" type="ORF">CPQ89_06065</name>
    <name evidence="1" type="ORF">CPS94_05405</name>
    <name evidence="4" type="ORF">D6C19_09410</name>
    <name evidence="5" type="ORF">E5340_08035</name>
    <name evidence="3" type="ORF">FEE40_06955</name>
</gene>
<evidence type="ECO:0000313" key="9">
    <source>
        <dbReference type="Proteomes" id="UP000306855"/>
    </source>
</evidence>
<evidence type="ECO:0000313" key="4">
    <source>
        <dbReference type="EMBL" id="RXV70350.1"/>
    </source>
</evidence>
<dbReference type="Proteomes" id="UP000463931">
    <property type="component" value="Chromosome"/>
</dbReference>
<dbReference type="Proteomes" id="UP000250153">
    <property type="component" value="Chromosome"/>
</dbReference>
<dbReference type="Proteomes" id="UP000289316">
    <property type="component" value="Unassembled WGS sequence"/>
</dbReference>
<organism evidence="5 9">
    <name type="scientific">Ligilactobacillus murinus</name>
    <dbReference type="NCBI Taxonomy" id="1622"/>
    <lineage>
        <taxon>Bacteria</taxon>
        <taxon>Bacillati</taxon>
        <taxon>Bacillota</taxon>
        <taxon>Bacilli</taxon>
        <taxon>Lactobacillales</taxon>
        <taxon>Lactobacillaceae</taxon>
        <taxon>Ligilactobacillus</taxon>
    </lineage>
</organism>
<dbReference type="STRING" id="1622.GCA_001953785_01090"/>
<evidence type="ECO:0000313" key="10">
    <source>
        <dbReference type="Proteomes" id="UP000463931"/>
    </source>
</evidence>
<dbReference type="EMBL" id="SRYK01000043">
    <property type="protein sequence ID" value="TGY54418.1"/>
    <property type="molecule type" value="Genomic_DNA"/>
</dbReference>
<dbReference type="EMBL" id="CP040852">
    <property type="protein sequence ID" value="QIA89887.1"/>
    <property type="molecule type" value="Genomic_DNA"/>
</dbReference>
<evidence type="ECO:0000313" key="1">
    <source>
        <dbReference type="EMBL" id="AWZ38422.1"/>
    </source>
</evidence>
<evidence type="ECO:0000313" key="8">
    <source>
        <dbReference type="Proteomes" id="UP000289316"/>
    </source>
</evidence>
<dbReference type="KEGG" id="lmur:CPS94_05405"/>
<dbReference type="Proteomes" id="UP000250143">
    <property type="component" value="Chromosome"/>
</dbReference>
<dbReference type="EMBL" id="CP023566">
    <property type="protein sequence ID" value="AWZ40589.1"/>
    <property type="molecule type" value="Genomic_DNA"/>
</dbReference>
<reference evidence="3 10" key="3">
    <citation type="journal article" date="2019" name="Nat. Med.">
        <title>Preventing dysbiosis of the neonatal mouse intestinal microbiome protects against late-onset sepsis.</title>
        <authorList>
            <person name="Singer J.R."/>
            <person name="Blosser E.G."/>
            <person name="Zindl C.L."/>
            <person name="Silberger D.J."/>
            <person name="Conlan S."/>
            <person name="Laufer V.A."/>
            <person name="DiToro D."/>
            <person name="Deming C."/>
            <person name="Kumar R."/>
            <person name="Morrow C.D."/>
            <person name="Segre J.A."/>
            <person name="Gray M.J."/>
            <person name="Randolph D.A."/>
            <person name="Weaver C.T."/>
        </authorList>
    </citation>
    <scope>NUCLEOTIDE SEQUENCE [LARGE SCALE GENOMIC DNA]</scope>
    <source>
        <strain evidence="3 10">V10</strain>
    </source>
</reference>
<keyword evidence="6" id="KW-1185">Reference proteome</keyword>
<dbReference type="AlphaFoldDB" id="A0A2Z4VZ68"/>
<evidence type="ECO:0000313" key="5">
    <source>
        <dbReference type="EMBL" id="TGY54418.1"/>
    </source>
</evidence>
<reference evidence="4 8" key="2">
    <citation type="submission" date="2018-09" db="EMBL/GenBank/DDBJ databases">
        <title>Murine metabolic-syndrome-specific gut microbial biobank.</title>
        <authorList>
            <person name="Liu C."/>
        </authorList>
    </citation>
    <scope>NUCLEOTIDE SEQUENCE [LARGE SCALE GENOMIC DNA]</scope>
    <source>
        <strain evidence="4 8">C-30</strain>
    </source>
</reference>
<reference evidence="6 7" key="1">
    <citation type="submission" date="2017-09" db="EMBL/GenBank/DDBJ databases">
        <title>Predominant Lactobacillus spp. isolated from feces of mice subjected to short-term calorie restriction.</title>
        <authorList>
            <person name="Zhang C."/>
            <person name="Zhao L."/>
            <person name="Pan F."/>
        </authorList>
    </citation>
    <scope>NUCLEOTIDE SEQUENCE [LARGE SCALE GENOMIC DNA]</scope>
    <source>
        <strain evidence="2 6">CR141</strain>
        <strain evidence="1 7">CR147</strain>
    </source>
</reference>
<dbReference type="RefSeq" id="WP_004049247.1">
    <property type="nucleotide sequence ID" value="NZ_AP025728.1"/>
</dbReference>
<dbReference type="EMBL" id="CP023565">
    <property type="protein sequence ID" value="AWZ38422.1"/>
    <property type="molecule type" value="Genomic_DNA"/>
</dbReference>
<reference evidence="5 9" key="4">
    <citation type="submission" date="2019-04" db="EMBL/GenBank/DDBJ databases">
        <title>Microbes associate with the intestines of laboratory mice.</title>
        <authorList>
            <person name="Navarre W."/>
            <person name="Wong E."/>
            <person name="Huang K."/>
            <person name="Tropini C."/>
            <person name="Ng K."/>
            <person name="Yu B."/>
        </authorList>
    </citation>
    <scope>NUCLEOTIDE SEQUENCE [LARGE SCALE GENOMIC DNA]</scope>
    <source>
        <strain evidence="5 9">NM26_J9</strain>
    </source>
</reference>
<evidence type="ECO:0000313" key="6">
    <source>
        <dbReference type="Proteomes" id="UP000250143"/>
    </source>
</evidence>
<protein>
    <submittedName>
        <fullName evidence="5">LysR family transcriptional regulator</fullName>
    </submittedName>
</protein>
<evidence type="ECO:0000313" key="2">
    <source>
        <dbReference type="EMBL" id="AWZ40589.1"/>
    </source>
</evidence>
<evidence type="ECO:0000313" key="7">
    <source>
        <dbReference type="Proteomes" id="UP000250153"/>
    </source>
</evidence>
<name>A0A2Z4VZ68_9LACO</name>
<evidence type="ECO:0000313" key="3">
    <source>
        <dbReference type="EMBL" id="QIA89887.1"/>
    </source>
</evidence>
<dbReference type="OrthoDB" id="2323364at2"/>
<accession>A0A2Z4VZ68</accession>
<dbReference type="Proteomes" id="UP000306855">
    <property type="component" value="Unassembled WGS sequence"/>
</dbReference>